<evidence type="ECO:0000256" key="2">
    <source>
        <dbReference type="ARBA" id="ARBA00022475"/>
    </source>
</evidence>
<dbReference type="GO" id="GO:0005886">
    <property type="term" value="C:plasma membrane"/>
    <property type="evidence" value="ECO:0007669"/>
    <property type="project" value="UniProtKB-SubCell"/>
</dbReference>
<dbReference type="RefSeq" id="WP_006598762.1">
    <property type="nucleotide sequence ID" value="NZ_GL622359.1"/>
</dbReference>
<evidence type="ECO:0000256" key="3">
    <source>
        <dbReference type="ARBA" id="ARBA00022692"/>
    </source>
</evidence>
<dbReference type="OrthoDB" id="371137at2"/>
<feature type="domain" description="VTT" evidence="7">
    <location>
        <begin position="39"/>
        <end position="156"/>
    </location>
</feature>
<keyword evidence="2 6" id="KW-1003">Cell membrane</keyword>
<comment type="caution">
    <text evidence="8">The sequence shown here is derived from an EMBL/GenBank/DDBJ whole genome shotgun (WGS) entry which is preliminary data.</text>
</comment>
<feature type="transmembrane region" description="Helical" evidence="6">
    <location>
        <begin position="58"/>
        <end position="76"/>
    </location>
</feature>
<keyword evidence="3 6" id="KW-0812">Transmembrane</keyword>
<dbReference type="AlphaFoldDB" id="E6MH55"/>
<evidence type="ECO:0000256" key="5">
    <source>
        <dbReference type="ARBA" id="ARBA00023136"/>
    </source>
</evidence>
<proteinExistence type="inferred from homology"/>
<dbReference type="Pfam" id="PF09335">
    <property type="entry name" value="VTT_dom"/>
    <property type="match status" value="1"/>
</dbReference>
<evidence type="ECO:0000259" key="7">
    <source>
        <dbReference type="Pfam" id="PF09335"/>
    </source>
</evidence>
<accession>E6MH55</accession>
<name>E6MH55_9FIRM</name>
<dbReference type="InterPro" id="IPR032816">
    <property type="entry name" value="VTT_dom"/>
</dbReference>
<keyword evidence="5 6" id="KW-0472">Membrane</keyword>
<protein>
    <recommendedName>
        <fullName evidence="6">TVP38/TMEM64 family membrane protein</fullName>
    </recommendedName>
</protein>
<keyword evidence="4 6" id="KW-1133">Transmembrane helix</keyword>
<evidence type="ECO:0000256" key="4">
    <source>
        <dbReference type="ARBA" id="ARBA00022989"/>
    </source>
</evidence>
<dbReference type="InterPro" id="IPR015414">
    <property type="entry name" value="TMEM64"/>
</dbReference>
<sequence>MLHILGSAAALKATLLSFGPWTPLVYFLLQTAQVVIAPIPGGVTTVIGGALFGWYKGFLLSGSAAMLGSFLAFGLGRKLGRPFVMRFRDRKWVARLEALEEDKLDRFLFFLFLCPGFPDDFICLASGVTKITFRRFAWICTIGRLPGFFLIALIGAGIMKNDPVQLALLLAAYGGLTLALYYLQKRVAAAIDRRRPHPDASQERSSP</sequence>
<comment type="similarity">
    <text evidence="6">Belongs to the TVP38/TMEM64 family.</text>
</comment>
<gene>
    <name evidence="8" type="ORF">HMP0721_1340</name>
</gene>
<dbReference type="STRING" id="887929.HMP0721_1340"/>
<evidence type="ECO:0000256" key="6">
    <source>
        <dbReference type="RuleBase" id="RU366058"/>
    </source>
</evidence>
<dbReference type="EMBL" id="AEQN01000016">
    <property type="protein sequence ID" value="EFV01945.1"/>
    <property type="molecule type" value="Genomic_DNA"/>
</dbReference>
<evidence type="ECO:0000313" key="9">
    <source>
        <dbReference type="Proteomes" id="UP000004754"/>
    </source>
</evidence>
<feature type="transmembrane region" description="Helical" evidence="6">
    <location>
        <begin position="107"/>
        <end position="129"/>
    </location>
</feature>
<reference evidence="8 9" key="1">
    <citation type="submission" date="2010-12" db="EMBL/GenBank/DDBJ databases">
        <authorList>
            <person name="Muzny D."/>
            <person name="Qin X."/>
            <person name="Deng J."/>
            <person name="Jiang H."/>
            <person name="Liu Y."/>
            <person name="Qu J."/>
            <person name="Song X.-Z."/>
            <person name="Zhang L."/>
            <person name="Thornton R."/>
            <person name="Coyle M."/>
            <person name="Francisco L."/>
            <person name="Jackson L."/>
            <person name="Javaid M."/>
            <person name="Korchina V."/>
            <person name="Kovar C."/>
            <person name="Mata R."/>
            <person name="Mathew T."/>
            <person name="Ngo R."/>
            <person name="Nguyen L."/>
            <person name="Nguyen N."/>
            <person name="Okwuonu G."/>
            <person name="Ongeri F."/>
            <person name="Pham C."/>
            <person name="Simmons D."/>
            <person name="Wilczek-Boney K."/>
            <person name="Hale W."/>
            <person name="Jakkamsetti A."/>
            <person name="Pham P."/>
            <person name="Ruth R."/>
            <person name="San Lucas F."/>
            <person name="Warren J."/>
            <person name="Zhang J."/>
            <person name="Zhao Z."/>
            <person name="Zhou C."/>
            <person name="Zhu D."/>
            <person name="Lee S."/>
            <person name="Bess C."/>
            <person name="Blankenburg K."/>
            <person name="Forbes L."/>
            <person name="Fu Q."/>
            <person name="Gubbala S."/>
            <person name="Hirani K."/>
            <person name="Jayaseelan J.C."/>
            <person name="Lara F."/>
            <person name="Munidasa M."/>
            <person name="Palculict T."/>
            <person name="Patil S."/>
            <person name="Pu L.-L."/>
            <person name="Saada N."/>
            <person name="Tang L."/>
            <person name="Weissenberger G."/>
            <person name="Zhu Y."/>
            <person name="Hemphill L."/>
            <person name="Shang Y."/>
            <person name="Youmans B."/>
            <person name="Ayvaz T."/>
            <person name="Ross M."/>
            <person name="Santibanez J."/>
            <person name="Aqrawi P."/>
            <person name="Gross S."/>
            <person name="Joshi V."/>
            <person name="Fowler G."/>
            <person name="Nazareth L."/>
            <person name="Reid J."/>
            <person name="Worley K."/>
            <person name="Petrosino J."/>
            <person name="Highlander S."/>
            <person name="Gibbs R."/>
        </authorList>
    </citation>
    <scope>NUCLEOTIDE SEQUENCE [LARGE SCALE GENOMIC DNA]</scope>
    <source>
        <strain evidence="8 9">ATCC 23263</strain>
    </source>
</reference>
<dbReference type="HOGENOM" id="CLU_038944_5_1_9"/>
<feature type="transmembrane region" description="Helical" evidence="6">
    <location>
        <begin position="164"/>
        <end position="183"/>
    </location>
</feature>
<feature type="transmembrane region" description="Helical" evidence="6">
    <location>
        <begin position="136"/>
        <end position="158"/>
    </location>
</feature>
<keyword evidence="9" id="KW-1185">Reference proteome</keyword>
<feature type="transmembrane region" description="Helical" evidence="6">
    <location>
        <begin position="24"/>
        <end position="51"/>
    </location>
</feature>
<comment type="subcellular location">
    <subcellularLocation>
        <location evidence="1 6">Cell membrane</location>
        <topology evidence="1 6">Multi-pass membrane protein</topology>
    </subcellularLocation>
</comment>
<evidence type="ECO:0000313" key="8">
    <source>
        <dbReference type="EMBL" id="EFV01945.1"/>
    </source>
</evidence>
<dbReference type="PANTHER" id="PTHR12677">
    <property type="entry name" value="GOLGI APPARATUS MEMBRANE PROTEIN TVP38-RELATED"/>
    <property type="match status" value="1"/>
</dbReference>
<dbReference type="PANTHER" id="PTHR12677:SF59">
    <property type="entry name" value="GOLGI APPARATUS MEMBRANE PROTEIN TVP38-RELATED"/>
    <property type="match status" value="1"/>
</dbReference>
<evidence type="ECO:0000256" key="1">
    <source>
        <dbReference type="ARBA" id="ARBA00004651"/>
    </source>
</evidence>
<dbReference type="eggNOG" id="COG0398">
    <property type="taxonomic scope" value="Bacteria"/>
</dbReference>
<dbReference type="Proteomes" id="UP000004754">
    <property type="component" value="Unassembled WGS sequence"/>
</dbReference>
<organism evidence="8 9">
    <name type="scientific">Pseudoramibacter alactolyticus ATCC 23263</name>
    <dbReference type="NCBI Taxonomy" id="887929"/>
    <lineage>
        <taxon>Bacteria</taxon>
        <taxon>Bacillati</taxon>
        <taxon>Bacillota</taxon>
        <taxon>Clostridia</taxon>
        <taxon>Eubacteriales</taxon>
        <taxon>Eubacteriaceae</taxon>
        <taxon>Pseudoramibacter</taxon>
    </lineage>
</organism>